<evidence type="ECO:0000313" key="6">
    <source>
        <dbReference type="EMBL" id="RKT43251.1"/>
    </source>
</evidence>
<evidence type="ECO:0000256" key="4">
    <source>
        <dbReference type="ARBA" id="ARBA00022989"/>
    </source>
</evidence>
<keyword evidence="4" id="KW-1133">Transmembrane helix</keyword>
<dbReference type="SUPFAM" id="SSF140478">
    <property type="entry name" value="LemA-like"/>
    <property type="match status" value="1"/>
</dbReference>
<dbReference type="PANTHER" id="PTHR34478">
    <property type="entry name" value="PROTEIN LEMA"/>
    <property type="match status" value="1"/>
</dbReference>
<evidence type="ECO:0000313" key="7">
    <source>
        <dbReference type="Proteomes" id="UP000274556"/>
    </source>
</evidence>
<dbReference type="RefSeq" id="WP_120795855.1">
    <property type="nucleotide sequence ID" value="NZ_RBXL01000001.1"/>
</dbReference>
<dbReference type="GO" id="GO:0016020">
    <property type="term" value="C:membrane"/>
    <property type="evidence" value="ECO:0007669"/>
    <property type="project" value="UniProtKB-SubCell"/>
</dbReference>
<dbReference type="Gene3D" id="1.20.1440.20">
    <property type="entry name" value="LemA-like domain"/>
    <property type="match status" value="1"/>
</dbReference>
<dbReference type="InterPro" id="IPR007156">
    <property type="entry name" value="MamQ_LemA"/>
</dbReference>
<evidence type="ECO:0000256" key="3">
    <source>
        <dbReference type="ARBA" id="ARBA00022692"/>
    </source>
</evidence>
<accession>A0A495V1G5</accession>
<reference evidence="6 7" key="1">
    <citation type="submission" date="2018-10" db="EMBL/GenBank/DDBJ databases">
        <title>Genomic Encyclopedia of Archaeal and Bacterial Type Strains, Phase II (KMG-II): from individual species to whole genera.</title>
        <authorList>
            <person name="Goeker M."/>
        </authorList>
    </citation>
    <scope>NUCLEOTIDE SEQUENCE [LARGE SCALE GENOMIC DNA]</scope>
    <source>
        <strain evidence="6 7">DSM 235</strain>
    </source>
</reference>
<keyword evidence="3" id="KW-0812">Transmembrane</keyword>
<dbReference type="PANTHER" id="PTHR34478:SF1">
    <property type="entry name" value="PROTEIN LEMA"/>
    <property type="match status" value="1"/>
</dbReference>
<comment type="similarity">
    <text evidence="2">Belongs to the LemA family.</text>
</comment>
<keyword evidence="7" id="KW-1185">Reference proteome</keyword>
<organism evidence="6 7">
    <name type="scientific">Thiocapsa rosea</name>
    <dbReference type="NCBI Taxonomy" id="69360"/>
    <lineage>
        <taxon>Bacteria</taxon>
        <taxon>Pseudomonadati</taxon>
        <taxon>Pseudomonadota</taxon>
        <taxon>Gammaproteobacteria</taxon>
        <taxon>Chromatiales</taxon>
        <taxon>Chromatiaceae</taxon>
        <taxon>Thiocapsa</taxon>
    </lineage>
</organism>
<evidence type="ECO:0000256" key="2">
    <source>
        <dbReference type="ARBA" id="ARBA00008854"/>
    </source>
</evidence>
<gene>
    <name evidence="6" type="ORF">BDD21_0573</name>
</gene>
<evidence type="ECO:0000256" key="5">
    <source>
        <dbReference type="ARBA" id="ARBA00023136"/>
    </source>
</evidence>
<dbReference type="Proteomes" id="UP000274556">
    <property type="component" value="Unassembled WGS sequence"/>
</dbReference>
<protein>
    <submittedName>
        <fullName evidence="6">LemA protein</fullName>
    </submittedName>
</protein>
<dbReference type="AlphaFoldDB" id="A0A495V1G5"/>
<name>A0A495V1G5_9GAMM</name>
<proteinExistence type="inferred from homology"/>
<dbReference type="OrthoDB" id="9804152at2"/>
<dbReference type="EMBL" id="RBXL01000001">
    <property type="protein sequence ID" value="RKT43251.1"/>
    <property type="molecule type" value="Genomic_DNA"/>
</dbReference>
<dbReference type="Pfam" id="PF04011">
    <property type="entry name" value="LemA"/>
    <property type="match status" value="1"/>
</dbReference>
<keyword evidence="5" id="KW-0472">Membrane</keyword>
<dbReference type="InterPro" id="IPR023353">
    <property type="entry name" value="LemA-like_dom_sf"/>
</dbReference>
<evidence type="ECO:0000256" key="1">
    <source>
        <dbReference type="ARBA" id="ARBA00004167"/>
    </source>
</evidence>
<comment type="caution">
    <text evidence="6">The sequence shown here is derived from an EMBL/GenBank/DDBJ whole genome shotgun (WGS) entry which is preliminary data.</text>
</comment>
<sequence length="183" mass="20921">MVYGFTALLLIPLVWGLWIFNRLVRLRNRVRAAWSDIDVQLVRRHDLIPMLVEAVRGYAAHEQTLFTAVAALRTRAVETESPAELATLEAALEQSLGRLILLEEAYPDLKASENFLRLQRDLVDVEEHLQYARRFYNGAVRELNDGIQKVPDLLIARLFGFASAEFYLARASERAAPRLEDET</sequence>
<comment type="subcellular location">
    <subcellularLocation>
        <location evidence="1">Membrane</location>
        <topology evidence="1">Single-pass membrane protein</topology>
    </subcellularLocation>
</comment>